<dbReference type="Proteomes" id="UP001187471">
    <property type="component" value="Unassembled WGS sequence"/>
</dbReference>
<sequence length="128" mass="14107">MPKENIPGRGSSSFAHDVIRLSRPVFLLKPSFMPGITRFPVSNSTPTVEFGFKAESETLDDQITRTPSLRRTRFPSSPSANTADEFLGIAIVAATYSASVLDKTTIFCFLLHQETGAEPVLKQYPEVE</sequence>
<gene>
    <name evidence="1" type="ORF">RJ640_011224</name>
</gene>
<keyword evidence="2" id="KW-1185">Reference proteome</keyword>
<accession>A0AA88UMW6</accession>
<reference evidence="1" key="1">
    <citation type="submission" date="2022-12" db="EMBL/GenBank/DDBJ databases">
        <title>Draft genome assemblies for two species of Escallonia (Escalloniales).</title>
        <authorList>
            <person name="Chanderbali A."/>
            <person name="Dervinis C."/>
            <person name="Anghel I."/>
            <person name="Soltis D."/>
            <person name="Soltis P."/>
            <person name="Zapata F."/>
        </authorList>
    </citation>
    <scope>NUCLEOTIDE SEQUENCE</scope>
    <source>
        <strain evidence="1">UCBG92.1500</strain>
        <tissue evidence="1">Leaf</tissue>
    </source>
</reference>
<name>A0AA88UMW6_9ASTE</name>
<evidence type="ECO:0000313" key="2">
    <source>
        <dbReference type="Proteomes" id="UP001187471"/>
    </source>
</evidence>
<proteinExistence type="predicted"/>
<organism evidence="1 2">
    <name type="scientific">Escallonia rubra</name>
    <dbReference type="NCBI Taxonomy" id="112253"/>
    <lineage>
        <taxon>Eukaryota</taxon>
        <taxon>Viridiplantae</taxon>
        <taxon>Streptophyta</taxon>
        <taxon>Embryophyta</taxon>
        <taxon>Tracheophyta</taxon>
        <taxon>Spermatophyta</taxon>
        <taxon>Magnoliopsida</taxon>
        <taxon>eudicotyledons</taxon>
        <taxon>Gunneridae</taxon>
        <taxon>Pentapetalae</taxon>
        <taxon>asterids</taxon>
        <taxon>campanulids</taxon>
        <taxon>Escalloniales</taxon>
        <taxon>Escalloniaceae</taxon>
        <taxon>Escallonia</taxon>
    </lineage>
</organism>
<dbReference type="AlphaFoldDB" id="A0AA88UMW6"/>
<protein>
    <submittedName>
        <fullName evidence="1">Uncharacterized protein</fullName>
    </submittedName>
</protein>
<dbReference type="EMBL" id="JAVXUO010000922">
    <property type="protein sequence ID" value="KAK2987961.1"/>
    <property type="molecule type" value="Genomic_DNA"/>
</dbReference>
<comment type="caution">
    <text evidence="1">The sequence shown here is derived from an EMBL/GenBank/DDBJ whole genome shotgun (WGS) entry which is preliminary data.</text>
</comment>
<evidence type="ECO:0000313" key="1">
    <source>
        <dbReference type="EMBL" id="KAK2987961.1"/>
    </source>
</evidence>